<feature type="transmembrane region" description="Helical" evidence="5">
    <location>
        <begin position="241"/>
        <end position="261"/>
    </location>
</feature>
<dbReference type="RefSeq" id="WP_073555798.1">
    <property type="nucleotide sequence ID" value="NZ_MRCA01000005.1"/>
</dbReference>
<feature type="transmembrane region" description="Helical" evidence="5">
    <location>
        <begin position="401"/>
        <end position="420"/>
    </location>
</feature>
<keyword evidence="4 5" id="KW-0472">Membrane</keyword>
<evidence type="ECO:0000313" key="7">
    <source>
        <dbReference type="Proteomes" id="UP000186391"/>
    </source>
</evidence>
<evidence type="ECO:0000256" key="4">
    <source>
        <dbReference type="ARBA" id="ARBA00023136"/>
    </source>
</evidence>
<feature type="transmembrane region" description="Helical" evidence="5">
    <location>
        <begin position="57"/>
        <end position="81"/>
    </location>
</feature>
<evidence type="ECO:0000256" key="3">
    <source>
        <dbReference type="ARBA" id="ARBA00022989"/>
    </source>
</evidence>
<dbReference type="InterPro" id="IPR050598">
    <property type="entry name" value="AminoAcid_Transporter"/>
</dbReference>
<dbReference type="GO" id="GO:0016020">
    <property type="term" value="C:membrane"/>
    <property type="evidence" value="ECO:0007669"/>
    <property type="project" value="UniProtKB-SubCell"/>
</dbReference>
<dbReference type="PANTHER" id="PTHR11785">
    <property type="entry name" value="AMINO ACID TRANSPORTER"/>
    <property type="match status" value="1"/>
</dbReference>
<dbReference type="AlphaFoldDB" id="A0A1U7GZG8"/>
<dbReference type="GO" id="GO:0015179">
    <property type="term" value="F:L-amino acid transmembrane transporter activity"/>
    <property type="evidence" value="ECO:0007669"/>
    <property type="project" value="TreeGrafter"/>
</dbReference>
<comment type="subcellular location">
    <subcellularLocation>
        <location evidence="1">Membrane</location>
        <topology evidence="1">Multi-pass membrane protein</topology>
    </subcellularLocation>
</comment>
<evidence type="ECO:0000256" key="5">
    <source>
        <dbReference type="SAM" id="Phobius"/>
    </source>
</evidence>
<keyword evidence="2 5" id="KW-0812">Transmembrane</keyword>
<dbReference type="PIRSF" id="PIRSF006060">
    <property type="entry name" value="AA_transporter"/>
    <property type="match status" value="1"/>
</dbReference>
<organism evidence="6 7">
    <name type="scientific">Fischerella major NIES-592</name>
    <dbReference type="NCBI Taxonomy" id="210994"/>
    <lineage>
        <taxon>Bacteria</taxon>
        <taxon>Bacillati</taxon>
        <taxon>Cyanobacteriota</taxon>
        <taxon>Cyanophyceae</taxon>
        <taxon>Nostocales</taxon>
        <taxon>Hapalosiphonaceae</taxon>
        <taxon>Fischerella</taxon>
    </lineage>
</organism>
<dbReference type="OrthoDB" id="3181223at2"/>
<accession>A0A1U7GZG8</accession>
<feature type="transmembrane region" description="Helical" evidence="5">
    <location>
        <begin position="133"/>
        <end position="157"/>
    </location>
</feature>
<feature type="transmembrane region" description="Helical" evidence="5">
    <location>
        <begin position="169"/>
        <end position="189"/>
    </location>
</feature>
<feature type="transmembrane region" description="Helical" evidence="5">
    <location>
        <begin position="370"/>
        <end position="389"/>
    </location>
</feature>
<evidence type="ECO:0000256" key="1">
    <source>
        <dbReference type="ARBA" id="ARBA00004141"/>
    </source>
</evidence>
<keyword evidence="3 5" id="KW-1133">Transmembrane helix</keyword>
<dbReference type="InterPro" id="IPR002293">
    <property type="entry name" value="AA/rel_permease1"/>
</dbReference>
<protein>
    <submittedName>
        <fullName evidence="6">Amino acid permease</fullName>
    </submittedName>
</protein>
<evidence type="ECO:0000256" key="2">
    <source>
        <dbReference type="ARBA" id="ARBA00022692"/>
    </source>
</evidence>
<dbReference type="Pfam" id="PF13520">
    <property type="entry name" value="AA_permease_2"/>
    <property type="match status" value="1"/>
</dbReference>
<feature type="transmembrane region" description="Helical" evidence="5">
    <location>
        <begin position="29"/>
        <end position="51"/>
    </location>
</feature>
<dbReference type="Proteomes" id="UP000186391">
    <property type="component" value="Unassembled WGS sequence"/>
</dbReference>
<dbReference type="Gene3D" id="1.20.1740.10">
    <property type="entry name" value="Amino acid/polyamine transporter I"/>
    <property type="match status" value="1"/>
</dbReference>
<feature type="transmembrane region" description="Helical" evidence="5">
    <location>
        <begin position="339"/>
        <end position="358"/>
    </location>
</feature>
<reference evidence="6 7" key="1">
    <citation type="submission" date="2016-11" db="EMBL/GenBank/DDBJ databases">
        <title>Draft Genome Sequences of Nine Cyanobacterial Strains from Diverse Habitats.</title>
        <authorList>
            <person name="Zhu T."/>
            <person name="Hou S."/>
            <person name="Lu X."/>
            <person name="Hess W.R."/>
        </authorList>
    </citation>
    <scope>NUCLEOTIDE SEQUENCE [LARGE SCALE GENOMIC DNA]</scope>
    <source>
        <strain evidence="6 7">NIES-592</strain>
    </source>
</reference>
<comment type="caution">
    <text evidence="6">The sequence shown here is derived from an EMBL/GenBank/DDBJ whole genome shotgun (WGS) entry which is preliminary data.</text>
</comment>
<feature type="transmembrane region" description="Helical" evidence="5">
    <location>
        <begin position="289"/>
        <end position="318"/>
    </location>
</feature>
<sequence>MKSENYALSKQTGTNEVAAPKPSLAFGDAVALIVGIVIGAGIFESPALVAANAGSNVAVLLLWLTGGAVSFIGALCYAELATTYPHVGGNYHYLKRAFGQKVAFLFAWARMIVIQTGSIALLAFVFGDYISQILPLGAFSSALYAAIAIAVLTALNIFGLQQGKWTQNLLTIAKVLGLLLVVIIGLSFATPSNPSTPPTTPTSEGTWGLAMVFVLLSYGGWNEAAYISAEIKNRQRNIARSLLWSISIITSIYLLINLAYLRGLGLVEMAQSQAVAAALMRQALGEVGAFFISLLVAVSALGAINATILTGARTNYALAQDFSLFRFMGNWQYQKSTPGMAFLLQGAISLALVGLGSITRNGFETMVDYTAPVFWFFFLLSGISLFILRMQEPHISRPFQVPLYPWLPLLFCLVCGYLLYSSLAYTGVGAIVGVVAVICAIPLLYWDRYLLRNK</sequence>
<evidence type="ECO:0000313" key="6">
    <source>
        <dbReference type="EMBL" id="OKH13948.1"/>
    </source>
</evidence>
<feature type="transmembrane region" description="Helical" evidence="5">
    <location>
        <begin position="426"/>
        <end position="446"/>
    </location>
</feature>
<dbReference type="EMBL" id="MRCA01000005">
    <property type="protein sequence ID" value="OKH13948.1"/>
    <property type="molecule type" value="Genomic_DNA"/>
</dbReference>
<gene>
    <name evidence="6" type="ORF">NIES592_11490</name>
</gene>
<proteinExistence type="predicted"/>
<feature type="transmembrane region" description="Helical" evidence="5">
    <location>
        <begin position="102"/>
        <end position="127"/>
    </location>
</feature>
<keyword evidence="7" id="KW-1185">Reference proteome</keyword>
<name>A0A1U7GZG8_9CYAN</name>
<dbReference type="PANTHER" id="PTHR11785:SF512">
    <property type="entry name" value="SOBREMESA, ISOFORM B"/>
    <property type="match status" value="1"/>
</dbReference>
<feature type="transmembrane region" description="Helical" evidence="5">
    <location>
        <begin position="209"/>
        <end position="229"/>
    </location>
</feature>